<dbReference type="InterPro" id="IPR038662">
    <property type="entry name" value="ATP_synth_F0_csu_sf"/>
</dbReference>
<evidence type="ECO:0000256" key="9">
    <source>
        <dbReference type="ARBA" id="ARBA00023121"/>
    </source>
</evidence>
<dbReference type="InterPro" id="IPR000454">
    <property type="entry name" value="ATP_synth_F0_csu"/>
</dbReference>
<keyword evidence="9 11" id="KW-0446">Lipid-binding</keyword>
<dbReference type="CDD" id="cd18182">
    <property type="entry name" value="ATP-synt_Fo_c_ATP5G3"/>
    <property type="match status" value="1"/>
</dbReference>
<evidence type="ECO:0000313" key="14">
    <source>
        <dbReference type="Proteomes" id="UP000221165"/>
    </source>
</evidence>
<evidence type="ECO:0000256" key="1">
    <source>
        <dbReference type="ARBA" id="ARBA00004141"/>
    </source>
</evidence>
<dbReference type="EMBL" id="MIGC01004143">
    <property type="protein sequence ID" value="PHJ18441.1"/>
    <property type="molecule type" value="Genomic_DNA"/>
</dbReference>
<evidence type="ECO:0000256" key="3">
    <source>
        <dbReference type="ARBA" id="ARBA00022448"/>
    </source>
</evidence>
<evidence type="ECO:0000256" key="10">
    <source>
        <dbReference type="ARBA" id="ARBA00023136"/>
    </source>
</evidence>
<evidence type="ECO:0000256" key="8">
    <source>
        <dbReference type="ARBA" id="ARBA00023065"/>
    </source>
</evidence>
<dbReference type="Proteomes" id="UP000221165">
    <property type="component" value="Unassembled WGS sequence"/>
</dbReference>
<dbReference type="AlphaFoldDB" id="A0A2C6JT56"/>
<evidence type="ECO:0000256" key="6">
    <source>
        <dbReference type="ARBA" id="ARBA00022781"/>
    </source>
</evidence>
<name>A0A2C6JT56_9APIC</name>
<dbReference type="GO" id="GO:0015078">
    <property type="term" value="F:proton transmembrane transporter activity"/>
    <property type="evidence" value="ECO:0007669"/>
    <property type="project" value="InterPro"/>
</dbReference>
<dbReference type="InterPro" id="IPR035921">
    <property type="entry name" value="F/V-ATP_Csub_sf"/>
</dbReference>
<feature type="domain" description="V-ATPase proteolipid subunit C-like" evidence="12">
    <location>
        <begin position="112"/>
        <end position="173"/>
    </location>
</feature>
<evidence type="ECO:0000256" key="5">
    <source>
        <dbReference type="ARBA" id="ARBA00022692"/>
    </source>
</evidence>
<evidence type="ECO:0000256" key="2">
    <source>
        <dbReference type="ARBA" id="ARBA00006704"/>
    </source>
</evidence>
<dbReference type="InterPro" id="IPR020537">
    <property type="entry name" value="ATP_synth_F0_csu_DDCD_BS"/>
</dbReference>
<dbReference type="GO" id="GO:0008289">
    <property type="term" value="F:lipid binding"/>
    <property type="evidence" value="ECO:0007669"/>
    <property type="project" value="UniProtKB-KW"/>
</dbReference>
<dbReference type="PRINTS" id="PR00124">
    <property type="entry name" value="ATPASEC"/>
</dbReference>
<proteinExistence type="inferred from homology"/>
<sequence length="177" mass="18451">MFFPRLSLGAAAASSRFLLVPQKSAVAGVCTPGASFVKPAAGFSSSSTPLSFSFFSRRTFTHSPLLQKHSPIHSNQRIASSLVAVQTPMLSRQNGVYGQQVGIRYDGGVASLSAAIALMSVGGVAQGIGSLFAALVSGTARNPSIKEDLFTYTLIGMGFLEFLGIIAVLMSAVLLYS</sequence>
<protein>
    <submittedName>
        <fullName evidence="13">Atp synthase subunit</fullName>
    </submittedName>
</protein>
<keyword evidence="14" id="KW-1185">Reference proteome</keyword>
<dbReference type="GeneID" id="94431087"/>
<dbReference type="Gene3D" id="1.20.20.10">
    <property type="entry name" value="F1F0 ATP synthase subunit C"/>
    <property type="match status" value="1"/>
</dbReference>
<feature type="transmembrane region" description="Helical" evidence="11">
    <location>
        <begin position="114"/>
        <end position="137"/>
    </location>
</feature>
<evidence type="ECO:0000256" key="7">
    <source>
        <dbReference type="ARBA" id="ARBA00022989"/>
    </source>
</evidence>
<gene>
    <name evidence="13" type="ORF">CSUI_007732</name>
</gene>
<organism evidence="13 14">
    <name type="scientific">Cystoisospora suis</name>
    <dbReference type="NCBI Taxonomy" id="483139"/>
    <lineage>
        <taxon>Eukaryota</taxon>
        <taxon>Sar</taxon>
        <taxon>Alveolata</taxon>
        <taxon>Apicomplexa</taxon>
        <taxon>Conoidasida</taxon>
        <taxon>Coccidia</taxon>
        <taxon>Eucoccidiorida</taxon>
        <taxon>Eimeriorina</taxon>
        <taxon>Sarcocystidae</taxon>
        <taxon>Cystoisospora</taxon>
    </lineage>
</organism>
<keyword evidence="6 11" id="KW-0375">Hydrogen ion transport</keyword>
<reference evidence="13 14" key="1">
    <citation type="journal article" date="2017" name="Int. J. Parasitol.">
        <title>The genome of the protozoan parasite Cystoisospora suis and a reverse vaccinology approach to identify vaccine candidates.</title>
        <authorList>
            <person name="Palmieri N."/>
            <person name="Shrestha A."/>
            <person name="Ruttkowski B."/>
            <person name="Beck T."/>
            <person name="Vogl C."/>
            <person name="Tomley F."/>
            <person name="Blake D.P."/>
            <person name="Joachim A."/>
        </authorList>
    </citation>
    <scope>NUCLEOTIDE SEQUENCE [LARGE SCALE GENOMIC DNA]</scope>
    <source>
        <strain evidence="13 14">Wien I</strain>
    </source>
</reference>
<dbReference type="VEuPathDB" id="ToxoDB:CSUI_007732"/>
<dbReference type="InterPro" id="IPR002379">
    <property type="entry name" value="ATPase_proteolipid_c-like_dom"/>
</dbReference>
<dbReference type="GO" id="GO:0033177">
    <property type="term" value="C:proton-transporting two-sector ATPase complex, proton-transporting domain"/>
    <property type="evidence" value="ECO:0007669"/>
    <property type="project" value="InterPro"/>
</dbReference>
<comment type="subcellular location">
    <subcellularLocation>
        <location evidence="1">Membrane</location>
        <topology evidence="1">Multi-pass membrane protein</topology>
    </subcellularLocation>
</comment>
<keyword evidence="5 11" id="KW-0812">Transmembrane</keyword>
<dbReference type="SUPFAM" id="SSF81333">
    <property type="entry name" value="F1F0 ATP synthase subunit C"/>
    <property type="match status" value="1"/>
</dbReference>
<keyword evidence="8 11" id="KW-0406">Ion transport</keyword>
<comment type="similarity">
    <text evidence="2 11">Belongs to the ATPase C chain family.</text>
</comment>
<feature type="transmembrane region" description="Helical" evidence="11">
    <location>
        <begin position="149"/>
        <end position="176"/>
    </location>
</feature>
<dbReference type="PANTHER" id="PTHR10031">
    <property type="entry name" value="ATP SYNTHASE LIPID-BINDING PROTEIN, MITOCHONDRIAL"/>
    <property type="match status" value="1"/>
</dbReference>
<dbReference type="GO" id="GO:0015986">
    <property type="term" value="P:proton motive force-driven ATP synthesis"/>
    <property type="evidence" value="ECO:0007669"/>
    <property type="project" value="InterPro"/>
</dbReference>
<keyword evidence="3 11" id="KW-0813">Transport</keyword>
<evidence type="ECO:0000256" key="4">
    <source>
        <dbReference type="ARBA" id="ARBA00022547"/>
    </source>
</evidence>
<keyword evidence="4" id="KW-0138">CF(0)</keyword>
<dbReference type="GO" id="GO:0045259">
    <property type="term" value="C:proton-transporting ATP synthase complex"/>
    <property type="evidence" value="ECO:0007669"/>
    <property type="project" value="UniProtKB-KW"/>
</dbReference>
<evidence type="ECO:0000313" key="13">
    <source>
        <dbReference type="EMBL" id="PHJ18441.1"/>
    </source>
</evidence>
<dbReference type="PROSITE" id="PS00605">
    <property type="entry name" value="ATPASE_C"/>
    <property type="match status" value="1"/>
</dbReference>
<evidence type="ECO:0000256" key="11">
    <source>
        <dbReference type="RuleBase" id="RU004221"/>
    </source>
</evidence>
<evidence type="ECO:0000259" key="12">
    <source>
        <dbReference type="Pfam" id="PF00137"/>
    </source>
</evidence>
<dbReference type="PANTHER" id="PTHR10031:SF0">
    <property type="entry name" value="ATPASE PROTEIN 9"/>
    <property type="match status" value="1"/>
</dbReference>
<comment type="caution">
    <text evidence="13">The sequence shown here is derived from an EMBL/GenBank/DDBJ whole genome shotgun (WGS) entry which is preliminary data.</text>
</comment>
<dbReference type="OrthoDB" id="330422at2759"/>
<keyword evidence="10 11" id="KW-0472">Membrane</keyword>
<dbReference type="Pfam" id="PF00137">
    <property type="entry name" value="ATP-synt_C"/>
    <property type="match status" value="1"/>
</dbReference>
<dbReference type="RefSeq" id="XP_067920148.1">
    <property type="nucleotide sequence ID" value="XM_068067876.1"/>
</dbReference>
<accession>A0A2C6JT56</accession>
<keyword evidence="7 11" id="KW-1133">Transmembrane helix</keyword>